<proteinExistence type="inferred from homology"/>
<dbReference type="SUPFAM" id="SSF161098">
    <property type="entry name" value="MetI-like"/>
    <property type="match status" value="1"/>
</dbReference>
<evidence type="ECO:0000256" key="4">
    <source>
        <dbReference type="ARBA" id="ARBA00022692"/>
    </source>
</evidence>
<evidence type="ECO:0000256" key="1">
    <source>
        <dbReference type="ARBA" id="ARBA00004651"/>
    </source>
</evidence>
<feature type="transmembrane region" description="Helical" evidence="7">
    <location>
        <begin position="111"/>
        <end position="131"/>
    </location>
</feature>
<feature type="transmembrane region" description="Helical" evidence="7">
    <location>
        <begin position="78"/>
        <end position="99"/>
    </location>
</feature>
<organism evidence="9 10">
    <name type="scientific">Paenibacillus sepulcri</name>
    <dbReference type="NCBI Taxonomy" id="359917"/>
    <lineage>
        <taxon>Bacteria</taxon>
        <taxon>Bacillati</taxon>
        <taxon>Bacillota</taxon>
        <taxon>Bacilli</taxon>
        <taxon>Bacillales</taxon>
        <taxon>Paenibacillaceae</taxon>
        <taxon>Paenibacillus</taxon>
    </lineage>
</organism>
<dbReference type="InterPro" id="IPR000515">
    <property type="entry name" value="MetI-like"/>
</dbReference>
<dbReference type="PROSITE" id="PS50928">
    <property type="entry name" value="ABC_TM1"/>
    <property type="match status" value="1"/>
</dbReference>
<comment type="subcellular location">
    <subcellularLocation>
        <location evidence="1 7">Cell membrane</location>
        <topology evidence="1 7">Multi-pass membrane protein</topology>
    </subcellularLocation>
</comment>
<comment type="caution">
    <text evidence="9">The sequence shown here is derived from an EMBL/GenBank/DDBJ whole genome shotgun (WGS) entry which is preliminary data.</text>
</comment>
<dbReference type="CDD" id="cd06261">
    <property type="entry name" value="TM_PBP2"/>
    <property type="match status" value="1"/>
</dbReference>
<dbReference type="PANTHER" id="PTHR30193:SF37">
    <property type="entry name" value="INNER MEMBRANE ABC TRANSPORTER PERMEASE PROTEIN YCJO"/>
    <property type="match status" value="1"/>
</dbReference>
<evidence type="ECO:0000256" key="5">
    <source>
        <dbReference type="ARBA" id="ARBA00022989"/>
    </source>
</evidence>
<dbReference type="Pfam" id="PF00528">
    <property type="entry name" value="BPD_transp_1"/>
    <property type="match status" value="1"/>
</dbReference>
<keyword evidence="2 7" id="KW-0813">Transport</keyword>
<feature type="transmembrane region" description="Helical" evidence="7">
    <location>
        <begin position="203"/>
        <end position="225"/>
    </location>
</feature>
<gene>
    <name evidence="9" type="ORF">K0U00_21420</name>
</gene>
<dbReference type="InterPro" id="IPR051393">
    <property type="entry name" value="ABC_transporter_permease"/>
</dbReference>
<evidence type="ECO:0000256" key="3">
    <source>
        <dbReference type="ARBA" id="ARBA00022475"/>
    </source>
</evidence>
<dbReference type="InterPro" id="IPR035906">
    <property type="entry name" value="MetI-like_sf"/>
</dbReference>
<evidence type="ECO:0000256" key="2">
    <source>
        <dbReference type="ARBA" id="ARBA00022448"/>
    </source>
</evidence>
<dbReference type="EMBL" id="JAHZIK010000619">
    <property type="protein sequence ID" value="MBW7456601.1"/>
    <property type="molecule type" value="Genomic_DNA"/>
</dbReference>
<dbReference type="PANTHER" id="PTHR30193">
    <property type="entry name" value="ABC TRANSPORTER PERMEASE PROTEIN"/>
    <property type="match status" value="1"/>
</dbReference>
<feature type="domain" description="ABC transmembrane type-1" evidence="8">
    <location>
        <begin position="74"/>
        <end position="285"/>
    </location>
</feature>
<dbReference type="Gene3D" id="1.10.3720.10">
    <property type="entry name" value="MetI-like"/>
    <property type="match status" value="1"/>
</dbReference>
<accession>A0ABS7C7D1</accession>
<feature type="transmembrane region" description="Helical" evidence="7">
    <location>
        <begin position="265"/>
        <end position="286"/>
    </location>
</feature>
<keyword evidence="10" id="KW-1185">Reference proteome</keyword>
<feature type="transmembrane region" description="Helical" evidence="7">
    <location>
        <begin position="157"/>
        <end position="182"/>
    </location>
</feature>
<evidence type="ECO:0000256" key="6">
    <source>
        <dbReference type="ARBA" id="ARBA00023136"/>
    </source>
</evidence>
<dbReference type="Proteomes" id="UP001519887">
    <property type="component" value="Unassembled WGS sequence"/>
</dbReference>
<keyword evidence="5 7" id="KW-1133">Transmembrane helix</keyword>
<evidence type="ECO:0000313" key="10">
    <source>
        <dbReference type="Proteomes" id="UP001519887"/>
    </source>
</evidence>
<comment type="similarity">
    <text evidence="7">Belongs to the binding-protein-dependent transport system permease family.</text>
</comment>
<protein>
    <submittedName>
        <fullName evidence="9">Sugar ABC transporter permease</fullName>
    </submittedName>
</protein>
<reference evidence="9 10" key="1">
    <citation type="submission" date="2021-07" db="EMBL/GenBank/DDBJ databases">
        <title>Paenibacillus radiodurans sp. nov., isolated from the southeastern edge of Tengger Desert.</title>
        <authorList>
            <person name="Zhang G."/>
        </authorList>
    </citation>
    <scope>NUCLEOTIDE SEQUENCE [LARGE SCALE GENOMIC DNA]</scope>
    <source>
        <strain evidence="9 10">CCM 7311</strain>
    </source>
</reference>
<evidence type="ECO:0000256" key="7">
    <source>
        <dbReference type="RuleBase" id="RU363032"/>
    </source>
</evidence>
<keyword evidence="6 7" id="KW-0472">Membrane</keyword>
<sequence length="295" mass="33550">MNKPRFRFPGRLKKDGPAALLFLAPSLLGFSLFYAIPFAMGIYYSFTDKLQGGSFAGLANYWDLLYRSSFRQAAANTLLFTGISVPILIVLSLALALMLNQRMWLRNGLQTAVVLPLVVPVASIVMVWQIFVDWNGTLNSWLHFMGLPRIDWMNSNWSMAVLVLMYIWKNIGYNMILFLAGLQSIPQSYYETARIEGAGGIRQLFGITLVYLIPTMFFVILISIINSFKVFRETYMLAGNYPYDRIYMMQHYMNNMFVSLDIQKLTAAATLMVGCIIALVSGLLSAERRFQQNLE</sequence>
<name>A0ABS7C7D1_9BACL</name>
<keyword evidence="3" id="KW-1003">Cell membrane</keyword>
<evidence type="ECO:0000259" key="8">
    <source>
        <dbReference type="PROSITE" id="PS50928"/>
    </source>
</evidence>
<keyword evidence="4 7" id="KW-0812">Transmembrane</keyword>
<feature type="transmembrane region" description="Helical" evidence="7">
    <location>
        <begin position="20"/>
        <end position="46"/>
    </location>
</feature>
<evidence type="ECO:0000313" key="9">
    <source>
        <dbReference type="EMBL" id="MBW7456601.1"/>
    </source>
</evidence>